<dbReference type="InterPro" id="IPR050534">
    <property type="entry name" value="Coronavir_polyprotein_1ab"/>
</dbReference>
<feature type="region of interest" description="Disordered" evidence="1">
    <location>
        <begin position="896"/>
        <end position="915"/>
    </location>
</feature>
<dbReference type="CDD" id="cd18809">
    <property type="entry name" value="SF1_C_RecD"/>
    <property type="match status" value="1"/>
</dbReference>
<dbReference type="EMBL" id="SDWS01000006">
    <property type="protein sequence ID" value="RYB89616.1"/>
    <property type="molecule type" value="Genomic_DNA"/>
</dbReference>
<sequence length="915" mass="98644">MLRSSVVGPSPVGGSNFIYVPTRGERVGSVHGGVKFYRGAAAAARAYIEADHSRADDYYLVEGTGLAKRYTATPAALTLAGSLDGDAYEQWVAGYDVDAGTPKGRLRHNANALRFVEVVVNGPKTWSIAAALDGEIAAAYDAAMDRAAAEVVRYVTATATTRVGPRDRQVQVPVELLEAAVVRHYTSRAGDPHRHLHLQFNARVFARGEWRGLHSVGVVDSIEAINGIGHAAITCDPEFRETLARNGYTLDDAGEIIELRPFTPAFSHRAAQIQRNIERYEAAWRTDHSGEEPGPRLRRGWDRRAWAEGRPDKVVPAHGSELVDWWNDELFDLGFKPPQHGVTAGGVEPGRIRRDAVAEVALSRLGARRSAWNSADVRGEVERLVASTGIVAEPGVRGELVADLVGRALARCVPLLDRDDVPAHIRQLTSQKVIDVEADLVECITARSQRTPPGARSGPWLEGLDDAQLAVVTALAGQGETLLLIEGAAGSGKTTTLSAAARALAADGRRLVVVTPTLKAAQIAQQQVGADGFSAAWLAHQHGYRWDENGRWSQLESFPDRAARLRRGDVLLVDEAGMLDQDTARAVFAIAAQARASIALLGDRHQLPAVGRGGVLDLAARWAPPGARFELDAVHRFTDPAYANLSLLMRTGERPGEVFDALLHCGQVVVHSSEVERTAALARIGTDIDQLIVADTHDQVGALNAAIRDRRRRAHQATGERLGDLVTQHGELIGVGDRITTRRNDRDLGVANRERWDVIASNPDRSLIVTGQAGERTLPYEYVAQHVELAYATTAYGAQGETVETAHLLLGETTSAASAYVGMTRGRSTNTAHLVADTVDDARAEWIEIFSRDRADLGPAHAALRAADDIDRYGSQARSHSVAMQAAVLRAARDRAAGADHAPGRSRVTFPGLGR</sequence>
<organism evidence="3 4">
    <name type="scientific">Nocardioides glacieisoli</name>
    <dbReference type="NCBI Taxonomy" id="1168730"/>
    <lineage>
        <taxon>Bacteria</taxon>
        <taxon>Bacillati</taxon>
        <taxon>Actinomycetota</taxon>
        <taxon>Actinomycetes</taxon>
        <taxon>Propionibacteriales</taxon>
        <taxon>Nocardioidaceae</taxon>
        <taxon>Nocardioides</taxon>
    </lineage>
</organism>
<dbReference type="PANTHER" id="PTHR43788">
    <property type="entry name" value="DNA2/NAM7 HELICASE FAMILY MEMBER"/>
    <property type="match status" value="1"/>
</dbReference>
<accession>A0A4Q2RMM6</accession>
<dbReference type="SUPFAM" id="SSF55464">
    <property type="entry name" value="Origin of replication-binding domain, RBD-like"/>
    <property type="match status" value="1"/>
</dbReference>
<dbReference type="Gene3D" id="3.40.50.300">
    <property type="entry name" value="P-loop containing nucleotide triphosphate hydrolases"/>
    <property type="match status" value="2"/>
</dbReference>
<dbReference type="AlphaFoldDB" id="A0A4Q2RMM6"/>
<dbReference type="OrthoDB" id="4524286at2"/>
<dbReference type="Pfam" id="PF13604">
    <property type="entry name" value="AAA_30"/>
    <property type="match status" value="1"/>
</dbReference>
<dbReference type="InterPro" id="IPR014862">
    <property type="entry name" value="TrwC"/>
</dbReference>
<protein>
    <submittedName>
        <fullName evidence="3">AAA family ATPase</fullName>
    </submittedName>
</protein>
<dbReference type="SUPFAM" id="SSF52540">
    <property type="entry name" value="P-loop containing nucleoside triphosphate hydrolases"/>
    <property type="match status" value="1"/>
</dbReference>
<reference evidence="3 4" key="1">
    <citation type="submission" date="2019-01" db="EMBL/GenBank/DDBJ databases">
        <title>Novel species of Nocardioides.</title>
        <authorList>
            <person name="Liu Q."/>
            <person name="Xin Y.-H."/>
        </authorList>
    </citation>
    <scope>NUCLEOTIDE SEQUENCE [LARGE SCALE GENOMIC DNA]</scope>
    <source>
        <strain evidence="3 4">HLT3-15</strain>
    </source>
</reference>
<comment type="caution">
    <text evidence="3">The sequence shown here is derived from an EMBL/GenBank/DDBJ whole genome shotgun (WGS) entry which is preliminary data.</text>
</comment>
<evidence type="ECO:0000313" key="4">
    <source>
        <dbReference type="Proteomes" id="UP000291838"/>
    </source>
</evidence>
<feature type="domain" description="AAA+ ATPase" evidence="2">
    <location>
        <begin position="479"/>
        <end position="719"/>
    </location>
</feature>
<evidence type="ECO:0000256" key="1">
    <source>
        <dbReference type="SAM" id="MobiDB-lite"/>
    </source>
</evidence>
<dbReference type="InterPro" id="IPR003593">
    <property type="entry name" value="AAA+_ATPase"/>
</dbReference>
<gene>
    <name evidence="3" type="ORF">EUA06_13475</name>
</gene>
<name>A0A4Q2RMM6_9ACTN</name>
<dbReference type="InterPro" id="IPR027417">
    <property type="entry name" value="P-loop_NTPase"/>
</dbReference>
<dbReference type="Proteomes" id="UP000291838">
    <property type="component" value="Unassembled WGS sequence"/>
</dbReference>
<proteinExistence type="predicted"/>
<dbReference type="Pfam" id="PF08751">
    <property type="entry name" value="TrwC"/>
    <property type="match status" value="1"/>
</dbReference>
<keyword evidence="4" id="KW-1185">Reference proteome</keyword>
<dbReference type="NCBIfam" id="NF041492">
    <property type="entry name" value="MobF"/>
    <property type="match status" value="1"/>
</dbReference>
<evidence type="ECO:0000259" key="2">
    <source>
        <dbReference type="SMART" id="SM00382"/>
    </source>
</evidence>
<dbReference type="SMART" id="SM00382">
    <property type="entry name" value="AAA"/>
    <property type="match status" value="1"/>
</dbReference>
<dbReference type="Gene3D" id="2.30.30.940">
    <property type="match status" value="1"/>
</dbReference>
<evidence type="ECO:0000313" key="3">
    <source>
        <dbReference type="EMBL" id="RYB89616.1"/>
    </source>
</evidence>